<keyword evidence="6" id="KW-0479">Metal-binding</keyword>
<evidence type="ECO:0000313" key="8">
    <source>
        <dbReference type="EMBL" id="CAG4645882.1"/>
    </source>
</evidence>
<dbReference type="AlphaFoldDB" id="A0A9N6WUZ6"/>
<sequence>MQHPPSGLCTFHLFVKSSYEKLNVFFTQNGQIHWKNSPAKKNEAYAPTQIEQLANIATHGACILPSVFATWHMTSSATTSEQYFAGLIFGLALIALFTVSACFHWTCLCRMGKLRDAFHRGDRAMIYIFIAASYFPWVTLLPRNHSATCHDSYFTLFCDYLVILASEIGWIVWAMALGGVIYQQLFHEKYKWLETFLYIMVGFLPSLTLLHNHEIEGLYYLKAGGLCYFFGVFFFKADGRIPLAHALWHLCVAAGSATHYYAVVKYLMGPQHKIQHS</sequence>
<gene>
    <name evidence="8" type="primary">EOG090X0FVK</name>
</gene>
<dbReference type="Pfam" id="PF03006">
    <property type="entry name" value="HlyIII"/>
    <property type="match status" value="1"/>
</dbReference>
<keyword evidence="3 7" id="KW-0812">Transmembrane</keyword>
<dbReference type="InterPro" id="IPR004254">
    <property type="entry name" value="AdipoR/HlyIII-related"/>
</dbReference>
<comment type="similarity">
    <text evidence="2">Belongs to the ADIPOR family.</text>
</comment>
<evidence type="ECO:0000256" key="3">
    <source>
        <dbReference type="ARBA" id="ARBA00022692"/>
    </source>
</evidence>
<evidence type="ECO:0000256" key="6">
    <source>
        <dbReference type="PIRSR" id="PIRSR604254-1"/>
    </source>
</evidence>
<evidence type="ECO:0000256" key="1">
    <source>
        <dbReference type="ARBA" id="ARBA00004141"/>
    </source>
</evidence>
<feature type="transmembrane region" description="Helical" evidence="7">
    <location>
        <begin position="192"/>
        <end position="211"/>
    </location>
</feature>
<evidence type="ECO:0000256" key="4">
    <source>
        <dbReference type="ARBA" id="ARBA00022989"/>
    </source>
</evidence>
<comment type="subcellular location">
    <subcellularLocation>
        <location evidence="1">Membrane</location>
        <topology evidence="1">Multi-pass membrane protein</topology>
    </subcellularLocation>
</comment>
<evidence type="ECO:0000256" key="2">
    <source>
        <dbReference type="ARBA" id="ARBA00007018"/>
    </source>
</evidence>
<feature type="binding site" evidence="6">
    <location>
        <position position="104"/>
    </location>
    <ligand>
        <name>Zn(2+)</name>
        <dbReference type="ChEBI" id="CHEBI:29105"/>
    </ligand>
</feature>
<feature type="transmembrane region" description="Helical" evidence="7">
    <location>
        <begin position="83"/>
        <end position="103"/>
    </location>
</feature>
<feature type="transmembrane region" description="Helical" evidence="7">
    <location>
        <begin position="247"/>
        <end position="268"/>
    </location>
</feature>
<name>A0A9N6WUZ6_9CRUS</name>
<feature type="transmembrane region" description="Helical" evidence="7">
    <location>
        <begin position="217"/>
        <end position="235"/>
    </location>
</feature>
<proteinExistence type="inferred from homology"/>
<dbReference type="GO" id="GO:0016020">
    <property type="term" value="C:membrane"/>
    <property type="evidence" value="ECO:0007669"/>
    <property type="project" value="UniProtKB-SubCell"/>
</dbReference>
<dbReference type="PANTHER" id="PTHR20855:SF3">
    <property type="entry name" value="LD03007P"/>
    <property type="match status" value="1"/>
</dbReference>
<feature type="transmembrane region" description="Helical" evidence="7">
    <location>
        <begin position="124"/>
        <end position="140"/>
    </location>
</feature>
<keyword evidence="5 7" id="KW-0472">Membrane</keyword>
<feature type="binding site" evidence="6">
    <location>
        <position position="245"/>
    </location>
    <ligand>
        <name>Zn(2+)</name>
        <dbReference type="ChEBI" id="CHEBI:29105"/>
    </ligand>
</feature>
<feature type="transmembrane region" description="Helical" evidence="7">
    <location>
        <begin position="160"/>
        <end position="180"/>
    </location>
</feature>
<protein>
    <submittedName>
        <fullName evidence="8">EOG090X0FVK</fullName>
    </submittedName>
</protein>
<keyword evidence="6" id="KW-0862">Zinc</keyword>
<reference evidence="8" key="1">
    <citation type="submission" date="2021-04" db="EMBL/GenBank/DDBJ databases">
        <authorList>
            <person name="Cornetti L."/>
        </authorList>
    </citation>
    <scope>NUCLEOTIDE SEQUENCE</scope>
</reference>
<organism evidence="8">
    <name type="scientific">Lynceus sp. MCZ IZ 141354</name>
    <dbReference type="NCBI Taxonomy" id="1930659"/>
    <lineage>
        <taxon>Eukaryota</taxon>
        <taxon>Metazoa</taxon>
        <taxon>Ecdysozoa</taxon>
        <taxon>Arthropoda</taxon>
        <taxon>Crustacea</taxon>
        <taxon>Branchiopoda</taxon>
        <taxon>Diplostraca</taxon>
        <taxon>Laevicaudata</taxon>
        <taxon>Lynceidae</taxon>
        <taxon>Lynceus</taxon>
    </lineage>
</organism>
<dbReference type="GO" id="GO:0046872">
    <property type="term" value="F:metal ion binding"/>
    <property type="evidence" value="ECO:0007669"/>
    <property type="project" value="UniProtKB-KW"/>
</dbReference>
<dbReference type="PANTHER" id="PTHR20855">
    <property type="entry name" value="ADIPOR/PROGESTIN RECEPTOR-RELATED"/>
    <property type="match status" value="1"/>
</dbReference>
<evidence type="ECO:0000256" key="7">
    <source>
        <dbReference type="SAM" id="Phobius"/>
    </source>
</evidence>
<evidence type="ECO:0000256" key="5">
    <source>
        <dbReference type="ARBA" id="ARBA00023136"/>
    </source>
</evidence>
<dbReference type="EMBL" id="OC989227">
    <property type="protein sequence ID" value="CAG4645882.1"/>
    <property type="molecule type" value="Genomic_DNA"/>
</dbReference>
<keyword evidence="4 7" id="KW-1133">Transmembrane helix</keyword>
<accession>A0A9N6WUZ6</accession>
<feature type="binding site" evidence="6">
    <location>
        <position position="249"/>
    </location>
    <ligand>
        <name>Zn(2+)</name>
        <dbReference type="ChEBI" id="CHEBI:29105"/>
    </ligand>
</feature>